<evidence type="ECO:0008006" key="10">
    <source>
        <dbReference type="Google" id="ProtNLM"/>
    </source>
</evidence>
<dbReference type="OMA" id="YYGPLAC"/>
<dbReference type="GO" id="GO:0016020">
    <property type="term" value="C:membrane"/>
    <property type="evidence" value="ECO:0007669"/>
    <property type="project" value="UniProtKB-SubCell"/>
</dbReference>
<feature type="transmembrane region" description="Helical" evidence="5">
    <location>
        <begin position="265"/>
        <end position="287"/>
    </location>
</feature>
<dbReference type="GO" id="GO:0015095">
    <property type="term" value="F:magnesium ion transmembrane transporter activity"/>
    <property type="evidence" value="ECO:0007669"/>
    <property type="project" value="InterPro"/>
</dbReference>
<accession>A0A0G4IQ38</accession>
<evidence type="ECO:0000313" key="7">
    <source>
        <dbReference type="EMBL" id="SPQ97634.1"/>
    </source>
</evidence>
<feature type="transmembrane region" description="Helical" evidence="5">
    <location>
        <begin position="83"/>
        <end position="101"/>
    </location>
</feature>
<dbReference type="Pfam" id="PF05653">
    <property type="entry name" value="Mg_trans_NIPA"/>
    <property type="match status" value="2"/>
</dbReference>
<keyword evidence="8" id="KW-1185">Reference proteome</keyword>
<feature type="transmembrane region" description="Helical" evidence="5">
    <location>
        <begin position="195"/>
        <end position="216"/>
    </location>
</feature>
<dbReference type="Proteomes" id="UP000290189">
    <property type="component" value="Unassembled WGS sequence"/>
</dbReference>
<gene>
    <name evidence="6" type="ORF">PBRA_000672</name>
    <name evidence="7" type="ORF">PLBR_LOCUS4849</name>
</gene>
<name>A0A0G4IQ38_PLABS</name>
<evidence type="ECO:0000313" key="9">
    <source>
        <dbReference type="Proteomes" id="UP000290189"/>
    </source>
</evidence>
<dbReference type="InterPro" id="IPR008521">
    <property type="entry name" value="Mg_trans_NIPA"/>
</dbReference>
<dbReference type="PANTHER" id="PTHR12570:SF9">
    <property type="entry name" value="MAGNESIUM TRANSPORTER NIPA8-RELATED"/>
    <property type="match status" value="1"/>
</dbReference>
<dbReference type="InterPro" id="IPR037185">
    <property type="entry name" value="EmrE-like"/>
</dbReference>
<feature type="transmembrane region" description="Helical" evidence="5">
    <location>
        <begin position="236"/>
        <end position="253"/>
    </location>
</feature>
<keyword evidence="7" id="KW-0496">Mitochondrion</keyword>
<evidence type="ECO:0000313" key="6">
    <source>
        <dbReference type="EMBL" id="CEO97327.1"/>
    </source>
</evidence>
<dbReference type="EMBL" id="CDSF01000079">
    <property type="protein sequence ID" value="CEO97327.1"/>
    <property type="molecule type" value="Genomic_DNA"/>
</dbReference>
<geneLocation type="mitochondrion" evidence="7"/>
<reference evidence="6 8" key="1">
    <citation type="submission" date="2015-02" db="EMBL/GenBank/DDBJ databases">
        <authorList>
            <person name="Chooi Y.-H."/>
        </authorList>
    </citation>
    <scope>NUCLEOTIDE SEQUENCE [LARGE SCALE GENOMIC DNA]</scope>
    <source>
        <strain evidence="6">E3</strain>
    </source>
</reference>
<keyword evidence="3 5" id="KW-1133">Transmembrane helix</keyword>
<feature type="transmembrane region" description="Helical" evidence="5">
    <location>
        <begin position="110"/>
        <end position="129"/>
    </location>
</feature>
<comment type="subcellular location">
    <subcellularLocation>
        <location evidence="1">Membrane</location>
        <topology evidence="1">Multi-pass membrane protein</topology>
    </subcellularLocation>
</comment>
<protein>
    <recommendedName>
        <fullName evidence="10">Magnesium transporter</fullName>
    </recommendedName>
</protein>
<evidence type="ECO:0000256" key="5">
    <source>
        <dbReference type="SAM" id="Phobius"/>
    </source>
</evidence>
<evidence type="ECO:0000313" key="8">
    <source>
        <dbReference type="Proteomes" id="UP000039324"/>
    </source>
</evidence>
<organism evidence="6 8">
    <name type="scientific">Plasmodiophora brassicae</name>
    <name type="common">Clubroot disease agent</name>
    <dbReference type="NCBI Taxonomy" id="37360"/>
    <lineage>
        <taxon>Eukaryota</taxon>
        <taxon>Sar</taxon>
        <taxon>Rhizaria</taxon>
        <taxon>Endomyxa</taxon>
        <taxon>Phytomyxea</taxon>
        <taxon>Plasmodiophorida</taxon>
        <taxon>Plasmodiophoridae</taxon>
        <taxon>Plasmodiophora</taxon>
    </lineage>
</organism>
<sequence>MGDANDDNVWVYGAVLNLFGSVAINFGTNVMKLGHAKNDELVADGGAPKKWYKSTTWLTGTAFFSIGNVVNFISFGFAAQSLLSALSSIQFVTNVIFASYLHHERITKRVLLGTFWIVLGNCFIVVFAHSDTPEYSADQLLELYVRDSYIIYICCLFVGLLAMQALYMNVSGTLRNKTWDISSNQTRSSSIKRHLYLPVLYALVSAMIGTQSVMLAKSASILIRTSIADSNQLNGPAIYVVLSFWAITMAFWLHRMNSALRSYDGILIIPLLQVAWILFSIIGGGIYFCEFDDFEAVEAVGFSIGLVMIVAGVYVLSSGKAAVQRSGLLELGPADIQREQTLSSELGHTPRSSIMSLLAPDLILWEQQHPDCSSVHDPIDHVSIGTLVDKADHITGQPDKDARGAKL</sequence>
<dbReference type="SUPFAM" id="SSF103481">
    <property type="entry name" value="Multidrug resistance efflux transporter EmrE"/>
    <property type="match status" value="1"/>
</dbReference>
<dbReference type="OrthoDB" id="165382at2759"/>
<feature type="transmembrane region" description="Helical" evidence="5">
    <location>
        <begin position="299"/>
        <end position="316"/>
    </location>
</feature>
<feature type="transmembrane region" description="Helical" evidence="5">
    <location>
        <begin position="149"/>
        <end position="174"/>
    </location>
</feature>
<dbReference type="Proteomes" id="UP000039324">
    <property type="component" value="Unassembled WGS sequence"/>
</dbReference>
<evidence type="ECO:0000256" key="1">
    <source>
        <dbReference type="ARBA" id="ARBA00004141"/>
    </source>
</evidence>
<dbReference type="EMBL" id="OVEO01000008">
    <property type="protein sequence ID" value="SPQ97634.1"/>
    <property type="molecule type" value="Genomic_DNA"/>
</dbReference>
<feature type="transmembrane region" description="Helical" evidence="5">
    <location>
        <begin position="57"/>
        <end position="77"/>
    </location>
</feature>
<reference evidence="7 9" key="2">
    <citation type="submission" date="2018-03" db="EMBL/GenBank/DDBJ databases">
        <authorList>
            <person name="Fogelqvist J."/>
        </authorList>
    </citation>
    <scope>NUCLEOTIDE SEQUENCE [LARGE SCALE GENOMIC DNA]</scope>
</reference>
<proteinExistence type="predicted"/>
<keyword evidence="4 5" id="KW-0472">Membrane</keyword>
<dbReference type="PANTHER" id="PTHR12570">
    <property type="match status" value="1"/>
</dbReference>
<evidence type="ECO:0000256" key="4">
    <source>
        <dbReference type="ARBA" id="ARBA00023136"/>
    </source>
</evidence>
<dbReference type="AlphaFoldDB" id="A0A0G4IQ38"/>
<keyword evidence="2 5" id="KW-0812">Transmembrane</keyword>
<evidence type="ECO:0000256" key="3">
    <source>
        <dbReference type="ARBA" id="ARBA00022989"/>
    </source>
</evidence>
<evidence type="ECO:0000256" key="2">
    <source>
        <dbReference type="ARBA" id="ARBA00022692"/>
    </source>
</evidence>